<dbReference type="GO" id="GO:0003677">
    <property type="term" value="F:DNA binding"/>
    <property type="evidence" value="ECO:0007669"/>
    <property type="project" value="InterPro"/>
</dbReference>
<dbReference type="OrthoDB" id="9797543at2"/>
<feature type="region of interest" description="Disordered" evidence="1">
    <location>
        <begin position="297"/>
        <end position="318"/>
    </location>
</feature>
<dbReference type="Pfam" id="PF13413">
    <property type="entry name" value="HTH_25"/>
    <property type="match status" value="1"/>
</dbReference>
<keyword evidence="2" id="KW-0812">Transmembrane</keyword>
<dbReference type="SUPFAM" id="SSF47413">
    <property type="entry name" value="lambda repressor-like DNA-binding domains"/>
    <property type="match status" value="1"/>
</dbReference>
<evidence type="ECO:0000313" key="5">
    <source>
        <dbReference type="Proteomes" id="UP000050949"/>
    </source>
</evidence>
<feature type="compositionally biased region" description="Low complexity" evidence="1">
    <location>
        <begin position="150"/>
        <end position="177"/>
    </location>
</feature>
<evidence type="ECO:0000259" key="3">
    <source>
        <dbReference type="Pfam" id="PF13464"/>
    </source>
</evidence>
<dbReference type="InterPro" id="IPR050400">
    <property type="entry name" value="Bact_Cytoskel_RodZ"/>
</dbReference>
<dbReference type="PANTHER" id="PTHR34475">
    <property type="match status" value="1"/>
</dbReference>
<evidence type="ECO:0000256" key="1">
    <source>
        <dbReference type="SAM" id="MobiDB-lite"/>
    </source>
</evidence>
<feature type="domain" description="Cytoskeleton protein RodZ-like C-terminal" evidence="3">
    <location>
        <begin position="221"/>
        <end position="283"/>
    </location>
</feature>
<keyword evidence="2" id="KW-1133">Transmembrane helix</keyword>
<dbReference type="RefSeq" id="WP_027827543.1">
    <property type="nucleotide sequence ID" value="NZ_AUEH01000002.1"/>
</dbReference>
<dbReference type="InterPro" id="IPR025194">
    <property type="entry name" value="RodZ-like_C"/>
</dbReference>
<dbReference type="CDD" id="cd00093">
    <property type="entry name" value="HTH_XRE"/>
    <property type="match status" value="1"/>
</dbReference>
<feature type="transmembrane region" description="Helical" evidence="2">
    <location>
        <begin position="116"/>
        <end position="138"/>
    </location>
</feature>
<dbReference type="InterPro" id="IPR010982">
    <property type="entry name" value="Lambda_DNA-bd_dom_sf"/>
</dbReference>
<dbReference type="PATRIC" id="fig|1122147.4.peg.898"/>
<evidence type="ECO:0000313" key="4">
    <source>
        <dbReference type="EMBL" id="KRM29293.1"/>
    </source>
</evidence>
<keyword evidence="2" id="KW-0472">Membrane</keyword>
<dbReference type="Proteomes" id="UP000050949">
    <property type="component" value="Unassembled WGS sequence"/>
</dbReference>
<organism evidence="4 5">
    <name type="scientific">Schleiferilactobacillus harbinensis DSM 16991</name>
    <dbReference type="NCBI Taxonomy" id="1122147"/>
    <lineage>
        <taxon>Bacteria</taxon>
        <taxon>Bacillati</taxon>
        <taxon>Bacillota</taxon>
        <taxon>Bacilli</taxon>
        <taxon>Lactobacillales</taxon>
        <taxon>Lactobacillaceae</taxon>
        <taxon>Schleiferilactobacillus</taxon>
    </lineage>
</organism>
<gene>
    <name evidence="4" type="ORF">FC91_GL000870</name>
</gene>
<dbReference type="EMBL" id="AZFW01000016">
    <property type="protein sequence ID" value="KRM29293.1"/>
    <property type="molecule type" value="Genomic_DNA"/>
</dbReference>
<dbReference type="Pfam" id="PF13464">
    <property type="entry name" value="RodZ_C"/>
    <property type="match status" value="1"/>
</dbReference>
<feature type="compositionally biased region" description="Basic and acidic residues" evidence="1">
    <location>
        <begin position="180"/>
        <end position="189"/>
    </location>
</feature>
<accession>A0A0R1XIA0</accession>
<sequence>MDEVGKKLREARIDKGYTIDDLQQITKIQKRYLIAIEEGNFDALPGDFYVRAFIKQYAETVGLDGQKLLDQYSDELPQSASTTAAAEEEEQQPTDKRREARPLLGASTVTARAKNYLPQIIIVAVVTIIIIILSYFTWRGTQGNKRAIPSTEATSSEVAKSSSKETSSSAKSSSAKSSSKKKESSKKELKITAAGVSGSQMNYTVTDLPDSGNKITVAASTQAVWLAVSFGNVQSWQGTLQAGADHTVEVPSGTQSIQIRTGNATYTTAKLNDQTIDMNQAGVTSIVRTANLTISGAAAASSDQSGAASSSSSDAGQD</sequence>
<dbReference type="PANTHER" id="PTHR34475:SF1">
    <property type="entry name" value="CYTOSKELETON PROTEIN RODZ"/>
    <property type="match status" value="1"/>
</dbReference>
<dbReference type="eggNOG" id="COG1426">
    <property type="taxonomic scope" value="Bacteria"/>
</dbReference>
<proteinExistence type="predicted"/>
<reference evidence="4 5" key="1">
    <citation type="journal article" date="2015" name="Genome Announc.">
        <title>Expanding the biotechnology potential of lactobacilli through comparative genomics of 213 strains and associated genera.</title>
        <authorList>
            <person name="Sun Z."/>
            <person name="Harris H.M."/>
            <person name="McCann A."/>
            <person name="Guo C."/>
            <person name="Argimon S."/>
            <person name="Zhang W."/>
            <person name="Yang X."/>
            <person name="Jeffery I.B."/>
            <person name="Cooney J.C."/>
            <person name="Kagawa T.F."/>
            <person name="Liu W."/>
            <person name="Song Y."/>
            <person name="Salvetti E."/>
            <person name="Wrobel A."/>
            <person name="Rasinkangas P."/>
            <person name="Parkhill J."/>
            <person name="Rea M.C."/>
            <person name="O'Sullivan O."/>
            <person name="Ritari J."/>
            <person name="Douillard F.P."/>
            <person name="Paul Ross R."/>
            <person name="Yang R."/>
            <person name="Briner A.E."/>
            <person name="Felis G.E."/>
            <person name="de Vos W.M."/>
            <person name="Barrangou R."/>
            <person name="Klaenhammer T.R."/>
            <person name="Caufield P.W."/>
            <person name="Cui Y."/>
            <person name="Zhang H."/>
            <person name="O'Toole P.W."/>
        </authorList>
    </citation>
    <scope>NUCLEOTIDE SEQUENCE [LARGE SCALE GENOMIC DNA]</scope>
    <source>
        <strain evidence="4 5">DSM 16991</strain>
    </source>
</reference>
<dbReference type="Gene3D" id="1.10.260.40">
    <property type="entry name" value="lambda repressor-like DNA-binding domains"/>
    <property type="match status" value="1"/>
</dbReference>
<feature type="region of interest" description="Disordered" evidence="1">
    <location>
        <begin position="79"/>
        <end position="103"/>
    </location>
</feature>
<dbReference type="InterPro" id="IPR001387">
    <property type="entry name" value="Cro/C1-type_HTH"/>
</dbReference>
<name>A0A0R1XIA0_9LACO</name>
<comment type="caution">
    <text evidence="4">The sequence shown here is derived from an EMBL/GenBank/DDBJ whole genome shotgun (WGS) entry which is preliminary data.</text>
</comment>
<evidence type="ECO:0000256" key="2">
    <source>
        <dbReference type="SAM" id="Phobius"/>
    </source>
</evidence>
<feature type="region of interest" description="Disordered" evidence="1">
    <location>
        <begin position="146"/>
        <end position="189"/>
    </location>
</feature>
<dbReference type="AlphaFoldDB" id="A0A0R1XIA0"/>
<protein>
    <submittedName>
        <fullName evidence="4">XRE family transcriptional regulator</fullName>
    </submittedName>
</protein>